<reference evidence="3 4" key="1">
    <citation type="submission" date="2018-05" db="EMBL/GenBank/DDBJ databases">
        <title>Genomic Encyclopedia of Archaeal and Bacterial Type Strains, Phase II (KMG-II): from individual species to whole genera.</title>
        <authorList>
            <person name="Goeker M."/>
        </authorList>
    </citation>
    <scope>NUCLEOTIDE SEQUENCE [LARGE SCALE GENOMIC DNA]</scope>
    <source>
        <strain evidence="3 4">DSM 23514</strain>
    </source>
</reference>
<comment type="caution">
    <text evidence="3">The sequence shown here is derived from an EMBL/GenBank/DDBJ whole genome shotgun (WGS) entry which is preliminary data.</text>
</comment>
<dbReference type="Proteomes" id="UP000651837">
    <property type="component" value="Unassembled WGS sequence"/>
</dbReference>
<keyword evidence="1" id="KW-1133">Transmembrane helix</keyword>
<dbReference type="EMBL" id="QGGQ01000012">
    <property type="protein sequence ID" value="PWK21322.1"/>
    <property type="molecule type" value="Genomic_DNA"/>
</dbReference>
<feature type="transmembrane region" description="Helical" evidence="1">
    <location>
        <begin position="7"/>
        <end position="25"/>
    </location>
</feature>
<dbReference type="RefSeq" id="WP_109653989.1">
    <property type="nucleotide sequence ID" value="NZ_JACWLN010000011.1"/>
</dbReference>
<dbReference type="EMBL" id="JACWLN010000011">
    <property type="protein sequence ID" value="MBD1262489.1"/>
    <property type="molecule type" value="Genomic_DNA"/>
</dbReference>
<dbReference type="OrthoDB" id="1466970at2"/>
<evidence type="ECO:0000313" key="4">
    <source>
        <dbReference type="Proteomes" id="UP000245667"/>
    </source>
</evidence>
<organism evidence="3 4">
    <name type="scientific">Maribacter polysiphoniae</name>
    <dbReference type="NCBI Taxonomy" id="429344"/>
    <lineage>
        <taxon>Bacteria</taxon>
        <taxon>Pseudomonadati</taxon>
        <taxon>Bacteroidota</taxon>
        <taxon>Flavobacteriia</taxon>
        <taxon>Flavobacteriales</taxon>
        <taxon>Flavobacteriaceae</taxon>
        <taxon>Maribacter</taxon>
    </lineage>
</organism>
<keyword evidence="1" id="KW-0472">Membrane</keyword>
<evidence type="ECO:0000313" key="5">
    <source>
        <dbReference type="Proteomes" id="UP000651837"/>
    </source>
</evidence>
<evidence type="ECO:0000256" key="1">
    <source>
        <dbReference type="SAM" id="Phobius"/>
    </source>
</evidence>
<keyword evidence="5" id="KW-1185">Reference proteome</keyword>
<dbReference type="Proteomes" id="UP000245667">
    <property type="component" value="Unassembled WGS sequence"/>
</dbReference>
<gene>
    <name evidence="2" type="ORF">HZY62_17960</name>
    <name evidence="3" type="ORF">LX92_03826</name>
</gene>
<dbReference type="AlphaFoldDB" id="A0A316DVE9"/>
<evidence type="ECO:0000313" key="2">
    <source>
        <dbReference type="EMBL" id="MBD1262489.1"/>
    </source>
</evidence>
<reference evidence="2 5" key="2">
    <citation type="submission" date="2020-07" db="EMBL/GenBank/DDBJ databases">
        <title>The draft genome sequence of Maribacter polysiphoniae KCTC 22021.</title>
        <authorList>
            <person name="Mu L."/>
        </authorList>
    </citation>
    <scope>NUCLEOTIDE SEQUENCE [LARGE SCALE GENOMIC DNA]</scope>
    <source>
        <strain evidence="2 5">KCTC 22021</strain>
    </source>
</reference>
<accession>A0A316DVE9</accession>
<name>A0A316DVE9_9FLAO</name>
<keyword evidence="1" id="KW-0812">Transmembrane</keyword>
<proteinExistence type="predicted"/>
<sequence>MAFLKRLGFYLIGLAIGLVFLTIFLKKKSEETGVEFCYFPNCRTLKDIRSKPLSYSDEVQKLIDHQQLDSLSIADFLREGEVDFKNSDTESTPCRTYVIDGVIKNEPSTMTVRNCPDSAVIENVAF</sequence>
<protein>
    <submittedName>
        <fullName evidence="2">DUF4258 domain-containing protein</fullName>
    </submittedName>
</protein>
<evidence type="ECO:0000313" key="3">
    <source>
        <dbReference type="EMBL" id="PWK21322.1"/>
    </source>
</evidence>